<feature type="active site" description="Proton acceptor; for glutaminase activity" evidence="7">
    <location>
        <position position="47"/>
    </location>
</feature>
<evidence type="ECO:0000256" key="2">
    <source>
        <dbReference type="ARBA" id="ARBA00007145"/>
    </source>
</evidence>
<dbReference type="NCBIfam" id="NF002730">
    <property type="entry name" value="PRK02628.1"/>
    <property type="match status" value="1"/>
</dbReference>
<dbReference type="HAMAP" id="MF_02090">
    <property type="entry name" value="NadE_glutamine_dep"/>
    <property type="match status" value="1"/>
</dbReference>
<comment type="function">
    <text evidence="7">Catalyzes the ATP-dependent amidation of deamido-NAD to form NAD. Uses L-glutamine as a nitrogen source.</text>
</comment>
<comment type="pathway">
    <text evidence="1 7 8">Cofactor biosynthesis; NAD(+) biosynthesis; NAD(+) from deamido-NAD(+) (L-Gln route): step 1/1.</text>
</comment>
<keyword evidence="5 7" id="KW-0067">ATP-binding</keyword>
<dbReference type="GO" id="GO:0003952">
    <property type="term" value="F:NAD+ synthase (glutamine-hydrolyzing) activity"/>
    <property type="evidence" value="ECO:0007669"/>
    <property type="project" value="UniProtKB-UniRule"/>
</dbReference>
<evidence type="ECO:0000256" key="7">
    <source>
        <dbReference type="HAMAP-Rule" id="MF_02090"/>
    </source>
</evidence>
<dbReference type="SUPFAM" id="SSF52402">
    <property type="entry name" value="Adenine nucleotide alpha hydrolases-like"/>
    <property type="match status" value="1"/>
</dbReference>
<evidence type="ECO:0000256" key="6">
    <source>
        <dbReference type="ARBA" id="ARBA00023027"/>
    </source>
</evidence>
<dbReference type="GO" id="GO:0005524">
    <property type="term" value="F:ATP binding"/>
    <property type="evidence" value="ECO:0007669"/>
    <property type="project" value="UniProtKB-UniRule"/>
</dbReference>
<evidence type="ECO:0000256" key="8">
    <source>
        <dbReference type="PIRNR" id="PIRNR006630"/>
    </source>
</evidence>
<dbReference type="RefSeq" id="WP_296949849.1">
    <property type="nucleotide sequence ID" value="NZ_LT599021.1"/>
</dbReference>
<evidence type="ECO:0000259" key="10">
    <source>
        <dbReference type="PROSITE" id="PS50263"/>
    </source>
</evidence>
<dbReference type="InterPro" id="IPR036526">
    <property type="entry name" value="C-N_Hydrolase_sf"/>
</dbReference>
<protein>
    <recommendedName>
        <fullName evidence="7 8">Glutamine-dependent NAD(+) synthetase</fullName>
        <ecNumber evidence="7 8">6.3.5.1</ecNumber>
    </recommendedName>
    <alternativeName>
        <fullName evidence="7 8">NAD(+) synthase [glutamine-hydrolyzing]</fullName>
    </alternativeName>
</protein>
<accession>A0A212JSL1</accession>
<dbReference type="InterPro" id="IPR014445">
    <property type="entry name" value="Gln-dep_NAD_synthase"/>
</dbReference>
<dbReference type="Pfam" id="PF02540">
    <property type="entry name" value="NAD_synthase"/>
    <property type="match status" value="1"/>
</dbReference>
<dbReference type="SUPFAM" id="SSF56317">
    <property type="entry name" value="Carbon-nitrogen hydrolase"/>
    <property type="match status" value="1"/>
</dbReference>
<keyword evidence="6 7" id="KW-0520">NAD</keyword>
<evidence type="ECO:0000256" key="9">
    <source>
        <dbReference type="RuleBase" id="RU003811"/>
    </source>
</evidence>
<gene>
    <name evidence="7 11" type="primary">nadE</name>
    <name evidence="11" type="ORF">KL86DYS2_12253</name>
</gene>
<comment type="similarity">
    <text evidence="9">Belongs to the NAD synthetase family.</text>
</comment>
<evidence type="ECO:0000256" key="1">
    <source>
        <dbReference type="ARBA" id="ARBA00005188"/>
    </source>
</evidence>
<comment type="similarity">
    <text evidence="2 7 8">In the C-terminal section; belongs to the NAD synthetase family.</text>
</comment>
<dbReference type="CDD" id="cd07570">
    <property type="entry name" value="GAT_Gln-NAD-synth"/>
    <property type="match status" value="1"/>
</dbReference>
<dbReference type="GO" id="GO:0005737">
    <property type="term" value="C:cytoplasm"/>
    <property type="evidence" value="ECO:0007669"/>
    <property type="project" value="InterPro"/>
</dbReference>
<evidence type="ECO:0000256" key="4">
    <source>
        <dbReference type="ARBA" id="ARBA00022741"/>
    </source>
</evidence>
<dbReference type="Gene3D" id="3.60.110.10">
    <property type="entry name" value="Carbon-nitrogen hydrolase"/>
    <property type="match status" value="1"/>
</dbReference>
<dbReference type="PIRSF" id="PIRSF006630">
    <property type="entry name" value="NADS_GAT"/>
    <property type="match status" value="1"/>
</dbReference>
<dbReference type="InterPro" id="IPR003010">
    <property type="entry name" value="C-N_Hydrolase"/>
</dbReference>
<keyword evidence="3 7" id="KW-0436">Ligase</keyword>
<evidence type="ECO:0000256" key="3">
    <source>
        <dbReference type="ARBA" id="ARBA00022598"/>
    </source>
</evidence>
<feature type="active site" description="For glutaminase activity" evidence="7">
    <location>
        <position position="116"/>
    </location>
</feature>
<dbReference type="EC" id="6.3.5.1" evidence="7 8"/>
<dbReference type="InterPro" id="IPR014729">
    <property type="entry name" value="Rossmann-like_a/b/a_fold"/>
</dbReference>
<evidence type="ECO:0000256" key="5">
    <source>
        <dbReference type="ARBA" id="ARBA00022840"/>
    </source>
</evidence>
<dbReference type="PANTHER" id="PTHR23090:SF9">
    <property type="entry name" value="GLUTAMINE-DEPENDENT NAD(+) SYNTHETASE"/>
    <property type="match status" value="1"/>
</dbReference>
<organism evidence="11">
    <name type="scientific">uncultured Dysgonomonas sp</name>
    <dbReference type="NCBI Taxonomy" id="206096"/>
    <lineage>
        <taxon>Bacteria</taxon>
        <taxon>Pseudomonadati</taxon>
        <taxon>Bacteroidota</taxon>
        <taxon>Bacteroidia</taxon>
        <taxon>Bacteroidales</taxon>
        <taxon>Dysgonomonadaceae</taxon>
        <taxon>Dysgonomonas</taxon>
        <taxon>environmental samples</taxon>
    </lineage>
</organism>
<feature type="binding site" evidence="7">
    <location>
        <begin position="493"/>
        <end position="496"/>
    </location>
    <ligand>
        <name>deamido-NAD(+)</name>
        <dbReference type="ChEBI" id="CHEBI:58437"/>
        <note>ligand shared between two neighboring subunits</note>
    </ligand>
</feature>
<feature type="binding site" evidence="7">
    <location>
        <position position="202"/>
    </location>
    <ligand>
        <name>L-glutamine</name>
        <dbReference type="ChEBI" id="CHEBI:58359"/>
    </ligand>
</feature>
<dbReference type="InterPro" id="IPR003694">
    <property type="entry name" value="NAD_synthase"/>
</dbReference>
<dbReference type="NCBIfam" id="TIGR00552">
    <property type="entry name" value="nadE"/>
    <property type="match status" value="1"/>
</dbReference>
<feature type="binding site" evidence="7">
    <location>
        <position position="459"/>
    </location>
    <ligand>
        <name>deamido-NAD(+)</name>
        <dbReference type="ChEBI" id="CHEBI:58437"/>
        <note>ligand shared between two neighboring subunits</note>
    </ligand>
</feature>
<dbReference type="InterPro" id="IPR022310">
    <property type="entry name" value="NAD/GMP_synthase"/>
</dbReference>
<dbReference type="CDD" id="cd00553">
    <property type="entry name" value="NAD_synthase"/>
    <property type="match status" value="1"/>
</dbReference>
<reference evidence="11" key="1">
    <citation type="submission" date="2016-04" db="EMBL/GenBank/DDBJ databases">
        <authorList>
            <person name="Evans L.H."/>
            <person name="Alamgir A."/>
            <person name="Owens N."/>
            <person name="Weber N.D."/>
            <person name="Virtaneva K."/>
            <person name="Barbian K."/>
            <person name="Babar A."/>
            <person name="Rosenke K."/>
        </authorList>
    </citation>
    <scope>NUCLEOTIDE SEQUENCE</scope>
    <source>
        <strain evidence="11">86-2</strain>
    </source>
</reference>
<feature type="binding site" evidence="7">
    <location>
        <begin position="373"/>
        <end position="380"/>
    </location>
    <ligand>
        <name>ATP</name>
        <dbReference type="ChEBI" id="CHEBI:30616"/>
    </ligand>
</feature>
<feature type="binding site" evidence="7">
    <location>
        <position position="122"/>
    </location>
    <ligand>
        <name>L-glutamine</name>
        <dbReference type="ChEBI" id="CHEBI:58359"/>
    </ligand>
</feature>
<dbReference type="FunFam" id="1.10.10.1140:FF:000001">
    <property type="entry name" value="Glutamine-dependent NAD(+) synthetase"/>
    <property type="match status" value="1"/>
</dbReference>
<dbReference type="UniPathway" id="UPA00253">
    <property type="reaction ID" value="UER00334"/>
</dbReference>
<dbReference type="PANTHER" id="PTHR23090">
    <property type="entry name" value="NH 3 /GLUTAMINE-DEPENDENT NAD + SYNTHETASE"/>
    <property type="match status" value="1"/>
</dbReference>
<dbReference type="GO" id="GO:0004359">
    <property type="term" value="F:glutaminase activity"/>
    <property type="evidence" value="ECO:0007669"/>
    <property type="project" value="InterPro"/>
</dbReference>
<dbReference type="GO" id="GO:0008795">
    <property type="term" value="F:NAD+ synthase activity"/>
    <property type="evidence" value="ECO:0007669"/>
    <property type="project" value="UniProtKB-UniRule"/>
</dbReference>
<dbReference type="EMBL" id="FLUL01000001">
    <property type="protein sequence ID" value="SBW02439.1"/>
    <property type="molecule type" value="Genomic_DNA"/>
</dbReference>
<dbReference type="Pfam" id="PF00795">
    <property type="entry name" value="CN_hydrolase"/>
    <property type="match status" value="1"/>
</dbReference>
<keyword evidence="4 7" id="KW-0547">Nucleotide-binding</keyword>
<dbReference type="AlphaFoldDB" id="A0A212JSL1"/>
<evidence type="ECO:0000313" key="11">
    <source>
        <dbReference type="EMBL" id="SBW02439.1"/>
    </source>
</evidence>
<dbReference type="Gene3D" id="1.10.10.1140">
    <property type="entry name" value="Glutamine-dependent NAD+ synthetase, C-terminal domain"/>
    <property type="match status" value="1"/>
</dbReference>
<comment type="catalytic activity">
    <reaction evidence="7 8">
        <text>deamido-NAD(+) + L-glutamine + ATP + H2O = L-glutamate + AMP + diphosphate + NAD(+) + H(+)</text>
        <dbReference type="Rhea" id="RHEA:24384"/>
        <dbReference type="ChEBI" id="CHEBI:15377"/>
        <dbReference type="ChEBI" id="CHEBI:15378"/>
        <dbReference type="ChEBI" id="CHEBI:29985"/>
        <dbReference type="ChEBI" id="CHEBI:30616"/>
        <dbReference type="ChEBI" id="CHEBI:33019"/>
        <dbReference type="ChEBI" id="CHEBI:57540"/>
        <dbReference type="ChEBI" id="CHEBI:58359"/>
        <dbReference type="ChEBI" id="CHEBI:58437"/>
        <dbReference type="ChEBI" id="CHEBI:456215"/>
        <dbReference type="EC" id="6.3.5.1"/>
    </reaction>
</comment>
<dbReference type="GO" id="GO:0009435">
    <property type="term" value="P:NAD+ biosynthetic process"/>
    <property type="evidence" value="ECO:0007669"/>
    <property type="project" value="UniProtKB-UniRule"/>
</dbReference>
<dbReference type="Gene3D" id="3.40.50.620">
    <property type="entry name" value="HUPs"/>
    <property type="match status" value="1"/>
</dbReference>
<feature type="binding site" evidence="7">
    <location>
        <position position="621"/>
    </location>
    <ligand>
        <name>deamido-NAD(+)</name>
        <dbReference type="ChEBI" id="CHEBI:58437"/>
        <note>ligand shared between two neighboring subunits</note>
    </ligand>
</feature>
<proteinExistence type="inferred from homology"/>
<dbReference type="PROSITE" id="PS50263">
    <property type="entry name" value="CN_HYDROLASE"/>
    <property type="match status" value="1"/>
</dbReference>
<feature type="binding site" evidence="7">
    <location>
        <position position="196"/>
    </location>
    <ligand>
        <name>L-glutamine</name>
        <dbReference type="ChEBI" id="CHEBI:58359"/>
    </ligand>
</feature>
<feature type="binding site" evidence="7">
    <location>
        <position position="483"/>
    </location>
    <ligand>
        <name>ATP</name>
        <dbReference type="ChEBI" id="CHEBI:30616"/>
    </ligand>
</feature>
<feature type="binding site" evidence="7">
    <location>
        <position position="488"/>
    </location>
    <ligand>
        <name>deamido-NAD(+)</name>
        <dbReference type="ChEBI" id="CHEBI:58437"/>
        <note>ligand shared between two neighboring subunits</note>
    </ligand>
</feature>
<feature type="active site" description="Nucleophile; for glutaminase activity" evidence="7">
    <location>
        <position position="169"/>
    </location>
</feature>
<sequence>MNNHGFVRVAAASPALKVADCDYNTDEIIKLINKAEEDNISAIVFPELSITAYTCGDLFLQSLLLEEALKSLNRICDATGNLSIVALVGLPIAVSNRLYNMAVVVSGGRVMGAVPKTFLPNYNEFYEKRWFSSSEELKEKTITLCNRSVPVGVDLIFKTELFNFSIDVCEDLWTPIPPSSISCLNGAEVIFNLSASNETTGKHLYRKSLVSQQSARCISGYVYAASGNGESTTDIIFAGSSMIAENGSILAEGERFAFDSKVTVADIDIDRLRIDRLKNKSFSLSEYTAIKGIEFRDVFVSKNLISKSISDKLGKDKKADIKKYALRRFVSPTPFVPTNDGTLNERCDEIFSIQVSGLAKRMLHTKIQKAVIGVSGGLDSTLALLVLAKTFDKLNIPRENIIGITMPGFGTTDRTYTNAIKLMQSLGTTIKEISIKDAVIQHFKDIEHDVNTHDITYENSQARERTQILMDYANKVNGLVIGTGDLSELALGWCTYNGDHMSMYAVNTGIPKTLVRTLVGWIADTHMDESSKAILLDVMDTPVSPELLPMDENGEILQKTEDVVGPYILHDFFLYYVLRFGFPPSKIYFLAKHAFAEQYTNQEILKWLRTFFWRFFSQQFKRSCLPDGPKVGSVNLSPRGDWRMPSDASVVLWMKELETLQP</sequence>
<feature type="domain" description="CN hydrolase" evidence="10">
    <location>
        <begin position="7"/>
        <end position="269"/>
    </location>
</feature>
<name>A0A212JSL1_9BACT</name>
<dbReference type="InterPro" id="IPR041856">
    <property type="entry name" value="NAD+_synth_C"/>
</dbReference>